<proteinExistence type="predicted"/>
<organism evidence="2 3">
    <name type="scientific">Candidatus Desulfaltia bathyphila</name>
    <dbReference type="NCBI Taxonomy" id="2841697"/>
    <lineage>
        <taxon>Bacteria</taxon>
        <taxon>Pseudomonadati</taxon>
        <taxon>Thermodesulfobacteriota</taxon>
        <taxon>Desulfobacteria</taxon>
        <taxon>Desulfobacterales</taxon>
        <taxon>Desulfobacterales incertae sedis</taxon>
        <taxon>Candidatus Desulfaltia</taxon>
    </lineage>
</organism>
<evidence type="ECO:0000313" key="2">
    <source>
        <dbReference type="EMBL" id="MBC8200254.1"/>
    </source>
</evidence>
<dbReference type="Proteomes" id="UP000603545">
    <property type="component" value="Unassembled WGS sequence"/>
</dbReference>
<protein>
    <submittedName>
        <fullName evidence="2">DUF5615 family PIN-like protein</fullName>
    </submittedName>
</protein>
<sequence length="117" mass="13217">MNFLADENVDRQIVDRLRQDGHILRYVIEMEAGISDDTVLDLANKESCLLITADKDFGELVFRQRLIMHGIILIRLAGITPSHKAEIVSSAINKHKSQLQHAFSVITPGAIRIRQRS</sequence>
<evidence type="ECO:0000313" key="3">
    <source>
        <dbReference type="Proteomes" id="UP000603545"/>
    </source>
</evidence>
<dbReference type="EMBL" id="JACNLL010000088">
    <property type="protein sequence ID" value="MBC8200254.1"/>
    <property type="molecule type" value="Genomic_DNA"/>
</dbReference>
<dbReference type="Pfam" id="PF18480">
    <property type="entry name" value="DUF5615"/>
    <property type="match status" value="1"/>
</dbReference>
<dbReference type="InterPro" id="IPR041049">
    <property type="entry name" value="DUF5615"/>
</dbReference>
<feature type="domain" description="DUF5615" evidence="1">
    <location>
        <begin position="1"/>
        <end position="107"/>
    </location>
</feature>
<name>A0A8J6N679_9BACT</name>
<accession>A0A8J6N679</accession>
<evidence type="ECO:0000259" key="1">
    <source>
        <dbReference type="Pfam" id="PF18480"/>
    </source>
</evidence>
<dbReference type="AlphaFoldDB" id="A0A8J6N679"/>
<gene>
    <name evidence="2" type="ORF">H8E80_09480</name>
</gene>
<reference evidence="2 3" key="1">
    <citation type="submission" date="2020-08" db="EMBL/GenBank/DDBJ databases">
        <title>Bridging the membrane lipid divide: bacteria of the FCB group superphylum have the potential to synthesize archaeal ether lipids.</title>
        <authorList>
            <person name="Villanueva L."/>
            <person name="Von Meijenfeldt F.A.B."/>
            <person name="Westbye A.B."/>
            <person name="Yadav S."/>
            <person name="Hopmans E.C."/>
            <person name="Dutilh B.E."/>
            <person name="Sinninghe Damste J.S."/>
        </authorList>
    </citation>
    <scope>NUCLEOTIDE SEQUENCE [LARGE SCALE GENOMIC DNA]</scope>
    <source>
        <strain evidence="2">NIOZ-UU82</strain>
    </source>
</reference>
<comment type="caution">
    <text evidence="2">The sequence shown here is derived from an EMBL/GenBank/DDBJ whole genome shotgun (WGS) entry which is preliminary data.</text>
</comment>